<accession>K0FCL6</accession>
<evidence type="ECO:0000256" key="2">
    <source>
        <dbReference type="PROSITE-ProRule" id="PRU00335"/>
    </source>
</evidence>
<gene>
    <name evidence="4" type="ORF">O3I_036670</name>
</gene>
<dbReference type="AlphaFoldDB" id="K0FCL6"/>
<dbReference type="PRINTS" id="PR00455">
    <property type="entry name" value="HTHTETR"/>
</dbReference>
<dbReference type="PROSITE" id="PS50977">
    <property type="entry name" value="HTH_TETR_2"/>
    <property type="match status" value="1"/>
</dbReference>
<dbReference type="RefSeq" id="WP_014988130.1">
    <property type="nucleotide sequence ID" value="NC_018681.1"/>
</dbReference>
<dbReference type="GO" id="GO:0000976">
    <property type="term" value="F:transcription cis-regulatory region binding"/>
    <property type="evidence" value="ECO:0007669"/>
    <property type="project" value="TreeGrafter"/>
</dbReference>
<dbReference type="KEGG" id="nbr:O3I_036670"/>
<dbReference type="STRING" id="1133849.O3I_036670"/>
<dbReference type="PANTHER" id="PTHR30055">
    <property type="entry name" value="HTH-TYPE TRANSCRIPTIONAL REGULATOR RUTR"/>
    <property type="match status" value="1"/>
</dbReference>
<feature type="DNA-binding region" description="H-T-H motif" evidence="2">
    <location>
        <begin position="89"/>
        <end position="108"/>
    </location>
</feature>
<dbReference type="PANTHER" id="PTHR30055:SF209">
    <property type="entry name" value="POSSIBLE TRANSCRIPTIONAL REGULATORY PROTEIN (PROBABLY TETR-FAMILY)"/>
    <property type="match status" value="1"/>
</dbReference>
<organism evidence="4 5">
    <name type="scientific">Nocardia brasiliensis (strain ATCC 700358 / HUJEG-1)</name>
    <dbReference type="NCBI Taxonomy" id="1133849"/>
    <lineage>
        <taxon>Bacteria</taxon>
        <taxon>Bacillati</taxon>
        <taxon>Actinomycetota</taxon>
        <taxon>Actinomycetes</taxon>
        <taxon>Mycobacteriales</taxon>
        <taxon>Nocardiaceae</taxon>
        <taxon>Nocardia</taxon>
    </lineage>
</organism>
<keyword evidence="5" id="KW-1185">Reference proteome</keyword>
<proteinExistence type="predicted"/>
<evidence type="ECO:0000259" key="3">
    <source>
        <dbReference type="PROSITE" id="PS50977"/>
    </source>
</evidence>
<protein>
    <submittedName>
        <fullName evidence="4">Putative type I polyketide synthase</fullName>
    </submittedName>
</protein>
<dbReference type="GO" id="GO:0003700">
    <property type="term" value="F:DNA-binding transcription factor activity"/>
    <property type="evidence" value="ECO:0007669"/>
    <property type="project" value="TreeGrafter"/>
</dbReference>
<name>K0FCL6_NOCB7</name>
<dbReference type="InterPro" id="IPR001647">
    <property type="entry name" value="HTH_TetR"/>
</dbReference>
<dbReference type="EMBL" id="CP003876">
    <property type="protein sequence ID" value="AFU05281.1"/>
    <property type="molecule type" value="Genomic_DNA"/>
</dbReference>
<dbReference type="eggNOG" id="COG1309">
    <property type="taxonomic scope" value="Bacteria"/>
</dbReference>
<dbReference type="Gene3D" id="1.10.357.10">
    <property type="entry name" value="Tetracycline Repressor, domain 2"/>
    <property type="match status" value="1"/>
</dbReference>
<evidence type="ECO:0000256" key="1">
    <source>
        <dbReference type="ARBA" id="ARBA00023125"/>
    </source>
</evidence>
<dbReference type="HOGENOM" id="CLU_069356_17_2_11"/>
<dbReference type="SUPFAM" id="SSF46689">
    <property type="entry name" value="Homeodomain-like"/>
    <property type="match status" value="1"/>
</dbReference>
<feature type="domain" description="HTH tetR-type" evidence="3">
    <location>
        <begin position="66"/>
        <end position="126"/>
    </location>
</feature>
<evidence type="ECO:0000313" key="5">
    <source>
        <dbReference type="Proteomes" id="UP000006304"/>
    </source>
</evidence>
<keyword evidence="1 2" id="KW-0238">DNA-binding</keyword>
<dbReference type="InterPro" id="IPR050109">
    <property type="entry name" value="HTH-type_TetR-like_transc_reg"/>
</dbReference>
<dbReference type="InterPro" id="IPR009057">
    <property type="entry name" value="Homeodomain-like_sf"/>
</dbReference>
<dbReference type="Pfam" id="PF00440">
    <property type="entry name" value="TetR_N"/>
    <property type="match status" value="1"/>
</dbReference>
<sequence length="252" mass="26717">MLIPAVSQSARIVGEAAGSTSAPEAPPLRHGGVEQIESQARGGRLALVDRRALPLGVPRAERADAARNRQRLLAAARALIAEVGVDKVTMDGLAERSGLGKGSVFRHFGTRAGIFDALLDEDERAFQNQVMAGPPPLGPGADPIPRLIAFGRARITFLLDRQAIARAGLDRAQPIPAGAATLSRFHIRMLLGHACPDVADLDTLAVQLTAALEGPILLYLSSDDPAHSAHQLRRLAEGWQVLVERATAPRMG</sequence>
<evidence type="ECO:0000313" key="4">
    <source>
        <dbReference type="EMBL" id="AFU05281.1"/>
    </source>
</evidence>
<reference evidence="4 5" key="1">
    <citation type="journal article" date="2012" name="J. Bacteriol.">
        <title>Complete genome sequence of Nocardia brasiliensis HUJEG-1.</title>
        <authorList>
            <person name="Vera-Cabrera L."/>
            <person name="Ortiz-Lopez R."/>
            <person name="Elizondo-Gonzalez R."/>
            <person name="Perez-Maya A.A."/>
            <person name="Ocampo-Candiani J."/>
        </authorList>
    </citation>
    <scope>NUCLEOTIDE SEQUENCE [LARGE SCALE GENOMIC DNA]</scope>
    <source>
        <strain evidence="5">ATCC 700358</strain>
    </source>
</reference>
<dbReference type="Proteomes" id="UP000006304">
    <property type="component" value="Chromosome"/>
</dbReference>